<feature type="compositionally biased region" description="Basic and acidic residues" evidence="3">
    <location>
        <begin position="34"/>
        <end position="44"/>
    </location>
</feature>
<dbReference type="OrthoDB" id="78198at2759"/>
<protein>
    <recommendedName>
        <fullName evidence="4">DDE Tnp4 domain-containing protein</fullName>
    </recommendedName>
</protein>
<evidence type="ECO:0000256" key="3">
    <source>
        <dbReference type="SAM" id="MobiDB-lite"/>
    </source>
</evidence>
<dbReference type="OMA" id="MWYERPI"/>
<dbReference type="GeneID" id="19408995"/>
<evidence type="ECO:0000256" key="2">
    <source>
        <dbReference type="ARBA" id="ARBA00022723"/>
    </source>
</evidence>
<dbReference type="Proteomes" id="UP000054317">
    <property type="component" value="Unassembled WGS sequence"/>
</dbReference>
<keyword evidence="2" id="KW-0479">Metal-binding</keyword>
<gene>
    <name evidence="5" type="ORF">TRAVEDRAFT_137504</name>
</gene>
<feature type="domain" description="DDE Tnp4" evidence="4">
    <location>
        <begin position="209"/>
        <end position="370"/>
    </location>
</feature>
<evidence type="ECO:0000313" key="6">
    <source>
        <dbReference type="Proteomes" id="UP000054317"/>
    </source>
</evidence>
<dbReference type="PANTHER" id="PTHR48471:SF1">
    <property type="entry name" value="DDE TNP4 DOMAIN-CONTAINING PROTEIN"/>
    <property type="match status" value="1"/>
</dbReference>
<dbReference type="AlphaFoldDB" id="R7S718"/>
<evidence type="ECO:0000256" key="1">
    <source>
        <dbReference type="ARBA" id="ARBA00001968"/>
    </source>
</evidence>
<evidence type="ECO:0000259" key="4">
    <source>
        <dbReference type="Pfam" id="PF13359"/>
    </source>
</evidence>
<dbReference type="RefSeq" id="XP_008045739.1">
    <property type="nucleotide sequence ID" value="XM_008047548.1"/>
</dbReference>
<keyword evidence="6" id="KW-1185">Reference proteome</keyword>
<dbReference type="RefSeq" id="XP_008039861.1">
    <property type="nucleotide sequence ID" value="XM_008041670.1"/>
</dbReference>
<dbReference type="PANTHER" id="PTHR48471">
    <property type="entry name" value="DDE TNP4 DOMAIN-CONTAINING PROTEIN"/>
    <property type="match status" value="1"/>
</dbReference>
<dbReference type="Pfam" id="PF13359">
    <property type="entry name" value="DDE_Tnp_4"/>
    <property type="match status" value="1"/>
</dbReference>
<accession>R7S718</accession>
<proteinExistence type="predicted"/>
<name>R7S718_TRAVS</name>
<comment type="cofactor">
    <cofactor evidence="1">
        <name>a divalent metal cation</name>
        <dbReference type="ChEBI" id="CHEBI:60240"/>
    </cofactor>
</comment>
<dbReference type="InterPro" id="IPR027806">
    <property type="entry name" value="HARBI1_dom"/>
</dbReference>
<evidence type="ECO:0000313" key="5">
    <source>
        <dbReference type="EMBL" id="EIW51377.1"/>
    </source>
</evidence>
<dbReference type="KEGG" id="tvs:TRAVEDRAFT_125927"/>
<reference evidence="6" key="1">
    <citation type="journal article" date="2012" name="Science">
        <title>The Paleozoic origin of enzymatic lignin decomposition reconstructed from 31 fungal genomes.</title>
        <authorList>
            <person name="Floudas D."/>
            <person name="Binder M."/>
            <person name="Riley R."/>
            <person name="Barry K."/>
            <person name="Blanchette R.A."/>
            <person name="Henrissat B."/>
            <person name="Martinez A.T."/>
            <person name="Otillar R."/>
            <person name="Spatafora J.W."/>
            <person name="Yadav J.S."/>
            <person name="Aerts A."/>
            <person name="Benoit I."/>
            <person name="Boyd A."/>
            <person name="Carlson A."/>
            <person name="Copeland A."/>
            <person name="Coutinho P.M."/>
            <person name="de Vries R.P."/>
            <person name="Ferreira P."/>
            <person name="Findley K."/>
            <person name="Foster B."/>
            <person name="Gaskell J."/>
            <person name="Glotzer D."/>
            <person name="Gorecki P."/>
            <person name="Heitman J."/>
            <person name="Hesse C."/>
            <person name="Hori C."/>
            <person name="Igarashi K."/>
            <person name="Jurgens J.A."/>
            <person name="Kallen N."/>
            <person name="Kersten P."/>
            <person name="Kohler A."/>
            <person name="Kuees U."/>
            <person name="Kumar T.K.A."/>
            <person name="Kuo A."/>
            <person name="LaButti K."/>
            <person name="Larrondo L.F."/>
            <person name="Lindquist E."/>
            <person name="Ling A."/>
            <person name="Lombard V."/>
            <person name="Lucas S."/>
            <person name="Lundell T."/>
            <person name="Martin R."/>
            <person name="McLaughlin D.J."/>
            <person name="Morgenstern I."/>
            <person name="Morin E."/>
            <person name="Murat C."/>
            <person name="Nagy L.G."/>
            <person name="Nolan M."/>
            <person name="Ohm R.A."/>
            <person name="Patyshakuliyeva A."/>
            <person name="Rokas A."/>
            <person name="Ruiz-Duenas F.J."/>
            <person name="Sabat G."/>
            <person name="Salamov A."/>
            <person name="Samejima M."/>
            <person name="Schmutz J."/>
            <person name="Slot J.C."/>
            <person name="St John F."/>
            <person name="Stenlid J."/>
            <person name="Sun H."/>
            <person name="Sun S."/>
            <person name="Syed K."/>
            <person name="Tsang A."/>
            <person name="Wiebenga A."/>
            <person name="Young D."/>
            <person name="Pisabarro A."/>
            <person name="Eastwood D.C."/>
            <person name="Martin F."/>
            <person name="Cullen D."/>
            <person name="Grigoriev I.V."/>
            <person name="Hibbett D.S."/>
        </authorList>
    </citation>
    <scope>NUCLEOTIDE SEQUENCE [LARGE SCALE GENOMIC DNA]</scope>
    <source>
        <strain evidence="6">FP-101664</strain>
    </source>
</reference>
<dbReference type="KEGG" id="tvs:TRAVEDRAFT_137504"/>
<feature type="region of interest" description="Disordered" evidence="3">
    <location>
        <begin position="34"/>
        <end position="55"/>
    </location>
</feature>
<dbReference type="GO" id="GO:0046872">
    <property type="term" value="F:metal ion binding"/>
    <property type="evidence" value="ECO:0007669"/>
    <property type="project" value="UniProtKB-KW"/>
</dbReference>
<sequence length="428" mass="48003">MQSAQSSSGESSGEEELDDVAILAAAVSALGSEEARLERAEKRQPSRRYLRRPQLLPNPRCDTPWQVLYDSQDDRAFITTMGIDCGTFEYILESGFRAQWESEAIPRPDADPTGAPRLGRRSLTAEGALGLIYHYLTSAMPDTALQQIFALVPSTVSRYRAFAMTILCNTLRKIPEAAIEWWATEEECRQDSDLICARHPLLQDAIGSIDGLNLLTASSDDTDIENATYNGWLHGHFTSCVFTFSPQGLIKAAVLNAPGSWHDAKIARPIYDKLRDRTPPGYYLVADTAFPRGTNSIAGRIQAPLKAGQTVPANLQEQEAVLARNRQLLSFRQTAEWGMRQLRAGFGRLRLPLDINDPEGRLELLEVCARSCNVRAVRVGINEIRTVYMRYWQEAEDNDIWTDFDNVIFGELQRRDRVARFHLVVVDA</sequence>
<dbReference type="EMBL" id="JH711819">
    <property type="protein sequence ID" value="EIW51377.1"/>
    <property type="molecule type" value="Genomic_DNA"/>
</dbReference>
<organism evidence="5 6">
    <name type="scientific">Trametes versicolor (strain FP-101664)</name>
    <name type="common">White-rot fungus</name>
    <name type="synonym">Coriolus versicolor</name>
    <dbReference type="NCBI Taxonomy" id="717944"/>
    <lineage>
        <taxon>Eukaryota</taxon>
        <taxon>Fungi</taxon>
        <taxon>Dikarya</taxon>
        <taxon>Basidiomycota</taxon>
        <taxon>Agaricomycotina</taxon>
        <taxon>Agaricomycetes</taxon>
        <taxon>Polyporales</taxon>
        <taxon>Polyporaceae</taxon>
        <taxon>Trametes</taxon>
    </lineage>
</organism>